<feature type="domain" description="von Hippel-Lindau disease tumour suppressor alpha" evidence="3">
    <location>
        <begin position="140"/>
        <end position="183"/>
    </location>
</feature>
<evidence type="ECO:0000256" key="1">
    <source>
        <dbReference type="SAM" id="MobiDB-lite"/>
    </source>
</evidence>
<evidence type="ECO:0000313" key="5">
    <source>
        <dbReference type="RefSeq" id="XP_032822537.1"/>
    </source>
</evidence>
<feature type="region of interest" description="Disordered" evidence="1">
    <location>
        <begin position="17"/>
        <end position="43"/>
    </location>
</feature>
<accession>A0AAJ7TR55</accession>
<protein>
    <submittedName>
        <fullName evidence="5">von Hippel-Lindau disease tumor suppressor-like isoform X1</fullName>
    </submittedName>
</protein>
<proteinExistence type="predicted"/>
<name>A0AAJ7TR55_PETMA</name>
<dbReference type="GeneID" id="116949382"/>
<dbReference type="InterPro" id="IPR037139">
    <property type="entry name" value="VHL_alpha_dom_sf"/>
</dbReference>
<dbReference type="RefSeq" id="XP_032822537.1">
    <property type="nucleotide sequence ID" value="XM_032966646.1"/>
</dbReference>
<gene>
    <name evidence="5" type="primary">LOC116949382</name>
</gene>
<dbReference type="SUPFAM" id="SSF49468">
    <property type="entry name" value="VHL"/>
    <property type="match status" value="1"/>
</dbReference>
<dbReference type="Pfam" id="PF01847">
    <property type="entry name" value="VHL"/>
    <property type="match status" value="1"/>
</dbReference>
<dbReference type="FunFam" id="1.10.750.10:FF:000001">
    <property type="entry name" value="von Hippel-Lindau disease tumor suppressor"/>
    <property type="match status" value="1"/>
</dbReference>
<dbReference type="InterPro" id="IPR036208">
    <property type="entry name" value="VHL_sf"/>
</dbReference>
<evidence type="ECO:0000313" key="4">
    <source>
        <dbReference type="Proteomes" id="UP001318040"/>
    </source>
</evidence>
<dbReference type="InterPro" id="IPR024053">
    <property type="entry name" value="VHL_beta_dom"/>
</dbReference>
<evidence type="ECO:0000259" key="3">
    <source>
        <dbReference type="Pfam" id="PF17211"/>
    </source>
</evidence>
<keyword evidence="4" id="KW-1185">Reference proteome</keyword>
<feature type="domain" description="von Hippel-Lindau disease tumour suppressor beta" evidence="2">
    <location>
        <begin position="82"/>
        <end position="119"/>
    </location>
</feature>
<dbReference type="KEGG" id="pmrn:116949382"/>
<organism evidence="4 5">
    <name type="scientific">Petromyzon marinus</name>
    <name type="common">Sea lamprey</name>
    <dbReference type="NCBI Taxonomy" id="7757"/>
    <lineage>
        <taxon>Eukaryota</taxon>
        <taxon>Metazoa</taxon>
        <taxon>Chordata</taxon>
        <taxon>Craniata</taxon>
        <taxon>Vertebrata</taxon>
        <taxon>Cyclostomata</taxon>
        <taxon>Hyperoartia</taxon>
        <taxon>Petromyzontiformes</taxon>
        <taxon>Petromyzontidae</taxon>
        <taxon>Petromyzon</taxon>
    </lineage>
</organism>
<dbReference type="Gene3D" id="1.10.750.10">
    <property type="entry name" value="von Hippel-Lindau disease tumour suppressor, alpha domain"/>
    <property type="match status" value="1"/>
</dbReference>
<evidence type="ECO:0000259" key="2">
    <source>
        <dbReference type="Pfam" id="PF01847"/>
    </source>
</evidence>
<dbReference type="InterPro" id="IPR024048">
    <property type="entry name" value="VHL_alpha_dom"/>
</dbReference>
<reference evidence="5" key="1">
    <citation type="submission" date="2025-08" db="UniProtKB">
        <authorList>
            <consortium name="RefSeq"/>
        </authorList>
    </citation>
    <scope>IDENTIFICATION</scope>
    <source>
        <tissue evidence="5">Sperm</tissue>
    </source>
</reference>
<sequence length="197" mass="21625">MQHHVISGRPLHCGCEPKQLRRGSAGVPDAREPAGRLARGPGAALGEEPGSLVRAALQLHAAPGASAVARLPGGARALRRHPVSAGPLHQHLRHPWLFRDATTGDRLLANRRDVFLPELGNIGENGRPQYVPIKITLPVYTLVERCLQVTRQLVPKEDFEQLPIPRSLQQELARVPDLQRELAELRRSSAQEDGSEH</sequence>
<dbReference type="AlphaFoldDB" id="A0AAJ7TR55"/>
<dbReference type="Pfam" id="PF17211">
    <property type="entry name" value="VHL_C"/>
    <property type="match status" value="1"/>
</dbReference>
<dbReference type="Proteomes" id="UP001318040">
    <property type="component" value="Chromosome 36"/>
</dbReference>